<evidence type="ECO:0000313" key="1">
    <source>
        <dbReference type="EMBL" id="CAH3044988.1"/>
    </source>
</evidence>
<keyword evidence="2" id="KW-1185">Reference proteome</keyword>
<evidence type="ECO:0000313" key="2">
    <source>
        <dbReference type="Proteomes" id="UP001159427"/>
    </source>
</evidence>
<reference evidence="1 2" key="1">
    <citation type="submission" date="2022-05" db="EMBL/GenBank/DDBJ databases">
        <authorList>
            <consortium name="Genoscope - CEA"/>
            <person name="William W."/>
        </authorList>
    </citation>
    <scope>NUCLEOTIDE SEQUENCE [LARGE SCALE GENOMIC DNA]</scope>
</reference>
<comment type="caution">
    <text evidence="1">The sequence shown here is derived from an EMBL/GenBank/DDBJ whole genome shotgun (WGS) entry which is preliminary data.</text>
</comment>
<name>A0ABN8NBI8_9CNID</name>
<gene>
    <name evidence="1" type="ORF">PEVE_00040955</name>
</gene>
<proteinExistence type="predicted"/>
<organism evidence="1 2">
    <name type="scientific">Porites evermanni</name>
    <dbReference type="NCBI Taxonomy" id="104178"/>
    <lineage>
        <taxon>Eukaryota</taxon>
        <taxon>Metazoa</taxon>
        <taxon>Cnidaria</taxon>
        <taxon>Anthozoa</taxon>
        <taxon>Hexacorallia</taxon>
        <taxon>Scleractinia</taxon>
        <taxon>Fungiina</taxon>
        <taxon>Poritidae</taxon>
        <taxon>Porites</taxon>
    </lineage>
</organism>
<protein>
    <submittedName>
        <fullName evidence="1">Uncharacterized protein</fullName>
    </submittedName>
</protein>
<accession>A0ABN8NBI8</accession>
<dbReference type="Proteomes" id="UP001159427">
    <property type="component" value="Unassembled WGS sequence"/>
</dbReference>
<dbReference type="EMBL" id="CALNXI010000764">
    <property type="protein sequence ID" value="CAH3044988.1"/>
    <property type="molecule type" value="Genomic_DNA"/>
</dbReference>
<sequence length="318" mass="37222">MSFLITAEMDFEAARRNADERLNQELVRIRNLPKRSKIKVANKYGLKHASHTNAGLVKELEINLGIISREQRRVANECSKRQRDFRETQKKSLSKFLPPLGPQENIKIMAAEAKVEAEEIRTRRTTVADQAPMWLKDQRESIAEFKRERLIEMTARSKKKTLKIISENNKKTSIGAPLPPLRDVESDENYLLTRLNRRRKNAFAGSCFPFLLEDTKRKTEKENQPVESLSKRHREWLGELGPNQDASMNRARTFRGVTYEKVIKMTDPAKIPHLDPRNPKLYQVVMRVYDRNRRKISRMNETDAEIARKNTVFTKHWK</sequence>